<dbReference type="EMBL" id="BGPR01009968">
    <property type="protein sequence ID" value="GBN43412.1"/>
    <property type="molecule type" value="Genomic_DNA"/>
</dbReference>
<sequence>MSQCIVVVYQYGGMDQLPKYKALNIFDSAKYDAPFCQDIVSEPNLAVSKVCQRLTFELARTPLPAPVQTGHEKEDALEYDMSEDLEDYLQLTVNSPPPSSKPQKGDKYKNR</sequence>
<accession>A0A4Y2NXA8</accession>
<dbReference type="AlphaFoldDB" id="A0A4Y2NXA8"/>
<organism evidence="2 3">
    <name type="scientific">Araneus ventricosus</name>
    <name type="common">Orbweaver spider</name>
    <name type="synonym">Epeira ventricosa</name>
    <dbReference type="NCBI Taxonomy" id="182803"/>
    <lineage>
        <taxon>Eukaryota</taxon>
        <taxon>Metazoa</taxon>
        <taxon>Ecdysozoa</taxon>
        <taxon>Arthropoda</taxon>
        <taxon>Chelicerata</taxon>
        <taxon>Arachnida</taxon>
        <taxon>Araneae</taxon>
        <taxon>Araneomorphae</taxon>
        <taxon>Entelegynae</taxon>
        <taxon>Araneoidea</taxon>
        <taxon>Araneidae</taxon>
        <taxon>Araneus</taxon>
    </lineage>
</organism>
<comment type="caution">
    <text evidence="2">The sequence shown here is derived from an EMBL/GenBank/DDBJ whole genome shotgun (WGS) entry which is preliminary data.</text>
</comment>
<evidence type="ECO:0000256" key="1">
    <source>
        <dbReference type="SAM" id="MobiDB-lite"/>
    </source>
</evidence>
<feature type="region of interest" description="Disordered" evidence="1">
    <location>
        <begin position="88"/>
        <end position="111"/>
    </location>
</feature>
<dbReference type="Proteomes" id="UP000499080">
    <property type="component" value="Unassembled WGS sequence"/>
</dbReference>
<name>A0A4Y2NXA8_ARAVE</name>
<proteinExistence type="predicted"/>
<protein>
    <submittedName>
        <fullName evidence="2">Uncharacterized protein</fullName>
    </submittedName>
</protein>
<keyword evidence="3" id="KW-1185">Reference proteome</keyword>
<evidence type="ECO:0000313" key="3">
    <source>
        <dbReference type="Proteomes" id="UP000499080"/>
    </source>
</evidence>
<gene>
    <name evidence="2" type="ORF">AVEN_119205_1</name>
</gene>
<reference evidence="2 3" key="1">
    <citation type="journal article" date="2019" name="Sci. Rep.">
        <title>Orb-weaving spider Araneus ventricosus genome elucidates the spidroin gene catalogue.</title>
        <authorList>
            <person name="Kono N."/>
            <person name="Nakamura H."/>
            <person name="Ohtoshi R."/>
            <person name="Moran D.A.P."/>
            <person name="Shinohara A."/>
            <person name="Yoshida Y."/>
            <person name="Fujiwara M."/>
            <person name="Mori M."/>
            <person name="Tomita M."/>
            <person name="Arakawa K."/>
        </authorList>
    </citation>
    <scope>NUCLEOTIDE SEQUENCE [LARGE SCALE GENOMIC DNA]</scope>
</reference>
<evidence type="ECO:0000313" key="2">
    <source>
        <dbReference type="EMBL" id="GBN43412.1"/>
    </source>
</evidence>